<dbReference type="Pfam" id="PF00773">
    <property type="entry name" value="RNB"/>
    <property type="match status" value="1"/>
</dbReference>
<evidence type="ECO:0000256" key="13">
    <source>
        <dbReference type="ARBA" id="ARBA00023136"/>
    </source>
</evidence>
<accession>G7DXE4</accession>
<keyword evidence="7" id="KW-0808">Transferase</keyword>
<evidence type="ECO:0000256" key="3">
    <source>
        <dbReference type="ARBA" id="ARBA00005189"/>
    </source>
</evidence>
<keyword evidence="12" id="KW-0443">Lipid metabolism</keyword>
<gene>
    <name evidence="19" type="primary">Mo01910</name>
    <name evidence="19" type="ORF">E5Q_01910</name>
</gene>
<comment type="catalytic activity">
    <reaction evidence="15">
        <text>an acyl-CoA + a 1,2-diacyl-sn-glycerol = a triacyl-sn-glycerol + CoA</text>
        <dbReference type="Rhea" id="RHEA:10868"/>
        <dbReference type="ChEBI" id="CHEBI:17815"/>
        <dbReference type="ChEBI" id="CHEBI:57287"/>
        <dbReference type="ChEBI" id="CHEBI:58342"/>
        <dbReference type="ChEBI" id="CHEBI:64615"/>
        <dbReference type="EC" id="2.3.1.20"/>
    </reaction>
</comment>
<dbReference type="EC" id="2.3.1.20" evidence="5"/>
<evidence type="ECO:0000256" key="9">
    <source>
        <dbReference type="ARBA" id="ARBA00022798"/>
    </source>
</evidence>
<dbReference type="EMBL" id="BABT02000061">
    <property type="protein sequence ID" value="GAA95254.1"/>
    <property type="molecule type" value="Genomic_DNA"/>
</dbReference>
<dbReference type="HOGENOM" id="CLU_252154_0_0_1"/>
<evidence type="ECO:0000256" key="14">
    <source>
        <dbReference type="ARBA" id="ARBA00023315"/>
    </source>
</evidence>
<dbReference type="Proteomes" id="UP000009131">
    <property type="component" value="Unassembled WGS sequence"/>
</dbReference>
<dbReference type="GO" id="GO:0004540">
    <property type="term" value="F:RNA nuclease activity"/>
    <property type="evidence" value="ECO:0007669"/>
    <property type="project" value="InterPro"/>
</dbReference>
<proteinExistence type="inferred from homology"/>
<feature type="region of interest" description="Disordered" evidence="16">
    <location>
        <begin position="1056"/>
        <end position="1079"/>
    </location>
</feature>
<dbReference type="CDD" id="cd07987">
    <property type="entry name" value="LPLAT_MGAT-like"/>
    <property type="match status" value="1"/>
</dbReference>
<dbReference type="GO" id="GO:0019432">
    <property type="term" value="P:triglyceride biosynthetic process"/>
    <property type="evidence" value="ECO:0007669"/>
    <property type="project" value="TreeGrafter"/>
</dbReference>
<feature type="transmembrane region" description="Helical" evidence="17">
    <location>
        <begin position="1125"/>
        <end position="1158"/>
    </location>
</feature>
<dbReference type="PANTHER" id="PTHR12317">
    <property type="entry name" value="DIACYLGLYCEROL O-ACYLTRANSFERASE"/>
    <property type="match status" value="1"/>
</dbReference>
<comment type="pathway">
    <text evidence="2">Glycerolipid metabolism; triacylglycerol biosynthesis.</text>
</comment>
<dbReference type="RefSeq" id="XP_014569880.1">
    <property type="nucleotide sequence ID" value="XM_014714394.1"/>
</dbReference>
<keyword evidence="13 17" id="KW-0472">Membrane</keyword>
<dbReference type="InterPro" id="IPR001900">
    <property type="entry name" value="RNase_II/R"/>
</dbReference>
<dbReference type="SUPFAM" id="SSF50249">
    <property type="entry name" value="Nucleic acid-binding proteins"/>
    <property type="match status" value="1"/>
</dbReference>
<comment type="pathway">
    <text evidence="3">Lipid metabolism.</text>
</comment>
<dbReference type="PANTHER" id="PTHR12317:SF0">
    <property type="entry name" value="ACYLTRANSFERASE"/>
    <property type="match status" value="1"/>
</dbReference>
<dbReference type="GO" id="GO:0003723">
    <property type="term" value="F:RNA binding"/>
    <property type="evidence" value="ECO:0007669"/>
    <property type="project" value="InterPro"/>
</dbReference>
<feature type="domain" description="RNB" evidence="18">
    <location>
        <begin position="540"/>
        <end position="910"/>
    </location>
</feature>
<keyword evidence="9" id="KW-0319">Glycerol metabolism</keyword>
<dbReference type="GO" id="GO:0005789">
    <property type="term" value="C:endoplasmic reticulum membrane"/>
    <property type="evidence" value="ECO:0007669"/>
    <property type="project" value="UniProtKB-SubCell"/>
</dbReference>
<evidence type="ECO:0000256" key="1">
    <source>
        <dbReference type="ARBA" id="ARBA00004477"/>
    </source>
</evidence>
<evidence type="ECO:0000256" key="7">
    <source>
        <dbReference type="ARBA" id="ARBA00022679"/>
    </source>
</evidence>
<dbReference type="InterPro" id="IPR007130">
    <property type="entry name" value="DAGAT"/>
</dbReference>
<evidence type="ECO:0000256" key="2">
    <source>
        <dbReference type="ARBA" id="ARBA00004771"/>
    </source>
</evidence>
<organism evidence="19 20">
    <name type="scientific">Mixia osmundae (strain CBS 9802 / IAM 14324 / JCM 22182 / KY 12970)</name>
    <dbReference type="NCBI Taxonomy" id="764103"/>
    <lineage>
        <taxon>Eukaryota</taxon>
        <taxon>Fungi</taxon>
        <taxon>Dikarya</taxon>
        <taxon>Basidiomycota</taxon>
        <taxon>Pucciniomycotina</taxon>
        <taxon>Mixiomycetes</taxon>
        <taxon>Mixiales</taxon>
        <taxon>Mixiaceae</taxon>
        <taxon>Mixia</taxon>
    </lineage>
</organism>
<keyword evidence="8 17" id="KW-0812">Transmembrane</keyword>
<keyword evidence="10" id="KW-0256">Endoplasmic reticulum</keyword>
<protein>
    <recommendedName>
        <fullName evidence="5">diacylglycerol O-acyltransferase</fullName>
        <ecNumber evidence="5">2.3.1.20</ecNumber>
    </recommendedName>
</protein>
<comment type="subcellular location">
    <subcellularLocation>
        <location evidence="1">Endoplasmic reticulum membrane</location>
        <topology evidence="1">Multi-pass membrane protein</topology>
    </subcellularLocation>
</comment>
<evidence type="ECO:0000256" key="10">
    <source>
        <dbReference type="ARBA" id="ARBA00022824"/>
    </source>
</evidence>
<dbReference type="Pfam" id="PF03982">
    <property type="entry name" value="DAGAT"/>
    <property type="match status" value="1"/>
</dbReference>
<evidence type="ECO:0000259" key="18">
    <source>
        <dbReference type="SMART" id="SM00955"/>
    </source>
</evidence>
<dbReference type="InterPro" id="IPR012340">
    <property type="entry name" value="NA-bd_OB-fold"/>
</dbReference>
<evidence type="ECO:0000313" key="19">
    <source>
        <dbReference type="EMBL" id="GAA95254.1"/>
    </source>
</evidence>
<comment type="similarity">
    <text evidence="4">Belongs to the diacylglycerol acyltransferase family.</text>
</comment>
<keyword evidence="6" id="KW-0444">Lipid biosynthesis</keyword>
<reference evidence="19 20" key="1">
    <citation type="journal article" date="2011" name="J. Gen. Appl. Microbiol.">
        <title>Draft genome sequencing of the enigmatic basidiomycete Mixia osmundae.</title>
        <authorList>
            <person name="Nishida H."/>
            <person name="Nagatsuka Y."/>
            <person name="Sugiyama J."/>
        </authorList>
    </citation>
    <scope>NUCLEOTIDE SEQUENCE [LARGE SCALE GENOMIC DNA]</scope>
    <source>
        <strain evidence="20">CBS 9802 / IAM 14324 / JCM 22182 / KY 12970</strain>
    </source>
</reference>
<evidence type="ECO:0000256" key="11">
    <source>
        <dbReference type="ARBA" id="ARBA00022989"/>
    </source>
</evidence>
<dbReference type="STRING" id="764103.G7DXE4"/>
<evidence type="ECO:0000256" key="12">
    <source>
        <dbReference type="ARBA" id="ARBA00023098"/>
    </source>
</evidence>
<dbReference type="GO" id="GO:0004144">
    <property type="term" value="F:diacylglycerol O-acyltransferase activity"/>
    <property type="evidence" value="ECO:0007669"/>
    <property type="project" value="UniProtKB-EC"/>
</dbReference>
<sequence length="1436" mass="159453">MRLSCRCCEAAKAASEAGRPKASTSRHPDALPAPELKAALDTLTSFLQGHTAKYQAQGWRASAAHLHDKPAKHLRQPYRHRYLDFAPLVKRIQGESAQTRQNRYATRGDVPRARTLATHAATRTVDLPVASLSWQAHYPTSTYRFQAGDLLVTFAQGEYTLCIVLSVPSQAQVLALLGTGRIKPIAISSATWVLPAFEKDLRLIETIIKPFAKDMEAALDPLVAAAYKEDEDLCISPDPEDPDAENLEAMGWWIRGLDPTTSDYDVDIAASLTASRKLIQRIRRFDIDSSRAVRDVYQMGVTALPLFADAHDQIKLDQALGWIKLGSGNKLSIDDKTSLAVHVNLSRNVDHVLLDPVQHVRSQTHIVVDSAYQEDAMMIAAMVESNHPDIKAFVDKASRCVEAFESQRYDPDKPADSRARSLGKWTDSEMRILRCMKEASVQRRYLQENSKPILFSSLLRQIRPWPGQSPLPSLASTLSDLRTLLRALFVFAPWEHASQELLSMMHADLPALPKPTDLSIAPDLYKEDGLFARDLLEPIRYDFGDQRVLVIDDAGAEELDDGVSTEPGEPTEDGKPTQWIHVHIADPTATLPLGHPLAKDAIRRLSTIYTHGKSARAMLDEGVSKAHSLEAAKDGKLPVLTFSARLDASGVSIETLVRPAYIRNVQRYTYAALDKHIGTAPLEVGLTLQIGKVQTIEQRPEQPVLHADGAIMDVLLQYGQAVTSYKVSCGLTQATIAKPKLEVINGHELRSLCPIERDIRPFTGLPSLRVTFPPNEYDSASGGADGRYDGAQVIATFMSMACEMAGQYLRRRSVEAIYLSRPHGYARDASILPALDFNARHPCTGRMPIREILKTKRMLYSLTFNQTSLVPSGWPLMGIPDDSAYVRVTSPLRRAVDLVSHWQLKQQLAKDANLPWPEQEAPRTEFVHALLIAYDRHSRAVRLALTRYDTALFFYVFEQAWRDLKAGKSKNEELSRLLDSLTAMPTLDATSAGGDRSTITQIFVPELGLYCSLKENFAPLATRTRTSSDLDSDRFPVEISEFDRLSDIPVLTMSKLKDRPKPASPSTTTEAIESNGEAKNPKQLAAAAEISLPSQSTSPKTGRSSSIQFVPLSIPRARRLQTAAVVGWGVSLPFALFLFFMLCSIPPFWPIIIVYLIWALGFDTAQDNGGRPSAWLRGHQFFKLFAGYYPVSLIKTTELPAERTYLFGYHPHGIIGIGAVSNFGSDATNFSKIFPGIKPHLMTLSSNFQIPLYREFLMAMGICSVSYKSCSHILRQGPGSSLTIVVGGATESLSAHPGTNDLTLKKRLGFIKLAIREGADLVPVFSFGENDIFDQLANEKGTRLYTLQKKFQSVFGFTLPIVHGRGVFNYNLGLLPFRHPITSVVGRPVKVTQNAKPSIEELYEVQGRYIEELTRIWDDYKDIYAPHRKRELSIVS</sequence>
<name>G7DXE4_MIXOS</name>
<evidence type="ECO:0000256" key="5">
    <source>
        <dbReference type="ARBA" id="ARBA00013244"/>
    </source>
</evidence>
<dbReference type="eggNOG" id="KOG2102">
    <property type="taxonomic scope" value="Eukaryota"/>
</dbReference>
<evidence type="ECO:0000256" key="16">
    <source>
        <dbReference type="SAM" id="MobiDB-lite"/>
    </source>
</evidence>
<evidence type="ECO:0000256" key="15">
    <source>
        <dbReference type="ARBA" id="ARBA00048109"/>
    </source>
</evidence>
<evidence type="ECO:0000256" key="17">
    <source>
        <dbReference type="SAM" id="Phobius"/>
    </source>
</evidence>
<reference evidence="19 20" key="2">
    <citation type="journal article" date="2012" name="Open Biol.">
        <title>Characteristics of nucleosomes and linker DNA regions on the genome of the basidiomycete Mixia osmundae revealed by mono- and dinucleosome mapping.</title>
        <authorList>
            <person name="Nishida H."/>
            <person name="Kondo S."/>
            <person name="Matsumoto T."/>
            <person name="Suzuki Y."/>
            <person name="Yoshikawa H."/>
            <person name="Taylor T.D."/>
            <person name="Sugiyama J."/>
        </authorList>
    </citation>
    <scope>NUCLEOTIDE SEQUENCE [LARGE SCALE GENOMIC DNA]</scope>
    <source>
        <strain evidence="20">CBS 9802 / IAM 14324 / JCM 22182 / KY 12970</strain>
    </source>
</reference>
<evidence type="ECO:0000256" key="4">
    <source>
        <dbReference type="ARBA" id="ARBA00005420"/>
    </source>
</evidence>
<keyword evidence="14" id="KW-0012">Acyltransferase</keyword>
<comment type="caution">
    <text evidence="19">The sequence shown here is derived from an EMBL/GenBank/DDBJ whole genome shotgun (WGS) entry which is preliminary data.</text>
</comment>
<evidence type="ECO:0000256" key="6">
    <source>
        <dbReference type="ARBA" id="ARBA00022516"/>
    </source>
</evidence>
<dbReference type="InParanoid" id="G7DXE4"/>
<dbReference type="SMART" id="SM00955">
    <property type="entry name" value="RNB"/>
    <property type="match status" value="1"/>
</dbReference>
<evidence type="ECO:0000256" key="8">
    <source>
        <dbReference type="ARBA" id="ARBA00022692"/>
    </source>
</evidence>
<evidence type="ECO:0000313" key="20">
    <source>
        <dbReference type="Proteomes" id="UP000009131"/>
    </source>
</evidence>
<keyword evidence="20" id="KW-1185">Reference proteome</keyword>
<dbReference type="GO" id="GO:0006071">
    <property type="term" value="P:glycerol metabolic process"/>
    <property type="evidence" value="ECO:0007669"/>
    <property type="project" value="UniProtKB-KW"/>
</dbReference>
<keyword evidence="11 17" id="KW-1133">Transmembrane helix</keyword>
<dbReference type="OrthoDB" id="264532at2759"/>
<dbReference type="eggNOG" id="KOG0831">
    <property type="taxonomic scope" value="Eukaryota"/>
</dbReference>